<comment type="caution">
    <text evidence="1">The sequence shown here is derived from an EMBL/GenBank/DDBJ whole genome shotgun (WGS) entry which is preliminary data.</text>
</comment>
<reference evidence="2" key="1">
    <citation type="journal article" date="2019" name="Int. J. Syst. Evol. Microbiol.">
        <title>The Global Catalogue of Microorganisms (GCM) 10K type strain sequencing project: providing services to taxonomists for standard genome sequencing and annotation.</title>
        <authorList>
            <consortium name="The Broad Institute Genomics Platform"/>
            <consortium name="The Broad Institute Genome Sequencing Center for Infectious Disease"/>
            <person name="Wu L."/>
            <person name="Ma J."/>
        </authorList>
    </citation>
    <scope>NUCLEOTIDE SEQUENCE [LARGE SCALE GENOMIC DNA]</scope>
    <source>
        <strain evidence="2">JCM 17498</strain>
    </source>
</reference>
<keyword evidence="2" id="KW-1185">Reference proteome</keyword>
<accession>A0ABP7DUV7</accession>
<dbReference type="EMBL" id="BAABBF010000003">
    <property type="protein sequence ID" value="GAA3708345.1"/>
    <property type="molecule type" value="Genomic_DNA"/>
</dbReference>
<protein>
    <submittedName>
        <fullName evidence="1">Uncharacterized protein</fullName>
    </submittedName>
</protein>
<evidence type="ECO:0000313" key="1">
    <source>
        <dbReference type="EMBL" id="GAA3708345.1"/>
    </source>
</evidence>
<sequence>MFDPAHVHALSEQCARLRDQLDILLPLAISNEAIADIQRKPEPERTCRQSLALAFFHLARGSQSLSEAALAADRAAEGVQI</sequence>
<proteinExistence type="predicted"/>
<evidence type="ECO:0000313" key="2">
    <source>
        <dbReference type="Proteomes" id="UP001500523"/>
    </source>
</evidence>
<dbReference type="RefSeq" id="WP_344692931.1">
    <property type="nucleotide sequence ID" value="NZ_BAABBF010000003.1"/>
</dbReference>
<organism evidence="1 2">
    <name type="scientific">Sphingomonas cynarae</name>
    <dbReference type="NCBI Taxonomy" id="930197"/>
    <lineage>
        <taxon>Bacteria</taxon>
        <taxon>Pseudomonadati</taxon>
        <taxon>Pseudomonadota</taxon>
        <taxon>Alphaproteobacteria</taxon>
        <taxon>Sphingomonadales</taxon>
        <taxon>Sphingomonadaceae</taxon>
        <taxon>Sphingomonas</taxon>
    </lineage>
</organism>
<gene>
    <name evidence="1" type="ORF">GCM10022268_17090</name>
</gene>
<dbReference type="Proteomes" id="UP001500523">
    <property type="component" value="Unassembled WGS sequence"/>
</dbReference>
<name>A0ABP7DUV7_9SPHN</name>